<gene>
    <name evidence="2" type="ORF">ACFOW6_13455</name>
</gene>
<dbReference type="CDD" id="cd00761">
    <property type="entry name" value="Glyco_tranf_GTA_type"/>
    <property type="match status" value="1"/>
</dbReference>
<dbReference type="EMBL" id="JBHSCW010000007">
    <property type="protein sequence ID" value="MFC4352552.1"/>
    <property type="molecule type" value="Genomic_DNA"/>
</dbReference>
<keyword evidence="2" id="KW-0328">Glycosyltransferase</keyword>
<dbReference type="Proteomes" id="UP001595799">
    <property type="component" value="Unassembled WGS sequence"/>
</dbReference>
<evidence type="ECO:0000259" key="1">
    <source>
        <dbReference type="Pfam" id="PF00535"/>
    </source>
</evidence>
<evidence type="ECO:0000313" key="2">
    <source>
        <dbReference type="EMBL" id="MFC4352552.1"/>
    </source>
</evidence>
<feature type="domain" description="Glycosyltransferase 2-like" evidence="1">
    <location>
        <begin position="73"/>
        <end position="166"/>
    </location>
</feature>
<name>A0ABV8UMN9_9PROT</name>
<organism evidence="2 3">
    <name type="scientific">Fodinicurvata halophila</name>
    <dbReference type="NCBI Taxonomy" id="1419723"/>
    <lineage>
        <taxon>Bacteria</taxon>
        <taxon>Pseudomonadati</taxon>
        <taxon>Pseudomonadota</taxon>
        <taxon>Alphaproteobacteria</taxon>
        <taxon>Rhodospirillales</taxon>
        <taxon>Rhodovibrionaceae</taxon>
        <taxon>Fodinicurvata</taxon>
    </lineage>
</organism>
<dbReference type="SUPFAM" id="SSF53448">
    <property type="entry name" value="Nucleotide-diphospho-sugar transferases"/>
    <property type="match status" value="1"/>
</dbReference>
<dbReference type="InterPro" id="IPR029044">
    <property type="entry name" value="Nucleotide-diphossugar_trans"/>
</dbReference>
<sequence>MIDISAILCGHREGRVSVASLRSFDTAIAAARNRGLTVQPVLVLDRPDTITEKVFAAHSTSTTLWIEVDVGDQGKARNEAIKQAAGKHVAILDGDDLWQESWLWRAYNFLAQFNNKSVIAHPEYNYFFEGQATIFRHIDQESEDFNIDLLRVTNYWDALAMAPRSVHINYPYADRDMENGWAYEDWQWNIETLINGIVHKVVPNTVLFKRRQKNSQTIRASSSKARIRNTGFESYSHSIYEEFKNNSKMKESS</sequence>
<comment type="caution">
    <text evidence="2">The sequence shown here is derived from an EMBL/GenBank/DDBJ whole genome shotgun (WGS) entry which is preliminary data.</text>
</comment>
<dbReference type="Pfam" id="PF00535">
    <property type="entry name" value="Glycos_transf_2"/>
    <property type="match status" value="1"/>
</dbReference>
<protein>
    <submittedName>
        <fullName evidence="2">Glycosyltransferase</fullName>
        <ecNumber evidence="2">2.4.-.-</ecNumber>
    </submittedName>
</protein>
<accession>A0ABV8UMN9</accession>
<dbReference type="RefSeq" id="WP_382422901.1">
    <property type="nucleotide sequence ID" value="NZ_JBHSCW010000007.1"/>
</dbReference>
<keyword evidence="3" id="KW-1185">Reference proteome</keyword>
<dbReference type="Gene3D" id="3.90.550.10">
    <property type="entry name" value="Spore Coat Polysaccharide Biosynthesis Protein SpsA, Chain A"/>
    <property type="match status" value="1"/>
</dbReference>
<proteinExistence type="predicted"/>
<reference evidence="3" key="1">
    <citation type="journal article" date="2019" name="Int. J. Syst. Evol. Microbiol.">
        <title>The Global Catalogue of Microorganisms (GCM) 10K type strain sequencing project: providing services to taxonomists for standard genome sequencing and annotation.</title>
        <authorList>
            <consortium name="The Broad Institute Genomics Platform"/>
            <consortium name="The Broad Institute Genome Sequencing Center for Infectious Disease"/>
            <person name="Wu L."/>
            <person name="Ma J."/>
        </authorList>
    </citation>
    <scope>NUCLEOTIDE SEQUENCE [LARGE SCALE GENOMIC DNA]</scope>
    <source>
        <strain evidence="3">CECT 8472</strain>
    </source>
</reference>
<dbReference type="GO" id="GO:0016757">
    <property type="term" value="F:glycosyltransferase activity"/>
    <property type="evidence" value="ECO:0007669"/>
    <property type="project" value="UniProtKB-KW"/>
</dbReference>
<dbReference type="EC" id="2.4.-.-" evidence="2"/>
<evidence type="ECO:0000313" key="3">
    <source>
        <dbReference type="Proteomes" id="UP001595799"/>
    </source>
</evidence>
<dbReference type="InterPro" id="IPR001173">
    <property type="entry name" value="Glyco_trans_2-like"/>
</dbReference>
<keyword evidence="2" id="KW-0808">Transferase</keyword>